<accession>A0A1I7YH74</accession>
<dbReference type="SUPFAM" id="SSF57716">
    <property type="entry name" value="Glucocorticoid receptor-like (DNA-binding domain)"/>
    <property type="match status" value="3"/>
</dbReference>
<evidence type="ECO:0000256" key="4">
    <source>
        <dbReference type="ARBA" id="ARBA00023038"/>
    </source>
</evidence>
<feature type="compositionally biased region" description="Polar residues" evidence="6">
    <location>
        <begin position="15"/>
        <end position="43"/>
    </location>
</feature>
<protein>
    <submittedName>
        <fullName evidence="9">LIM domain-containing protein</fullName>
    </submittedName>
</protein>
<dbReference type="AlphaFoldDB" id="A0A1I7YH74"/>
<keyword evidence="2" id="KW-0677">Repeat</keyword>
<organism evidence="8 9">
    <name type="scientific">Steinernema glaseri</name>
    <dbReference type="NCBI Taxonomy" id="37863"/>
    <lineage>
        <taxon>Eukaryota</taxon>
        <taxon>Metazoa</taxon>
        <taxon>Ecdysozoa</taxon>
        <taxon>Nematoda</taxon>
        <taxon>Chromadorea</taxon>
        <taxon>Rhabditida</taxon>
        <taxon>Tylenchina</taxon>
        <taxon>Panagrolaimomorpha</taxon>
        <taxon>Strongyloidoidea</taxon>
        <taxon>Steinernematidae</taxon>
        <taxon>Steinernema</taxon>
    </lineage>
</organism>
<dbReference type="Proteomes" id="UP000095287">
    <property type="component" value="Unplaced"/>
</dbReference>
<dbReference type="GO" id="GO:0046872">
    <property type="term" value="F:metal ion binding"/>
    <property type="evidence" value="ECO:0007669"/>
    <property type="project" value="UniProtKB-KW"/>
</dbReference>
<evidence type="ECO:0000256" key="2">
    <source>
        <dbReference type="ARBA" id="ARBA00022737"/>
    </source>
</evidence>
<reference evidence="9" key="1">
    <citation type="submission" date="2016-11" db="UniProtKB">
        <authorList>
            <consortium name="WormBaseParasite"/>
        </authorList>
    </citation>
    <scope>IDENTIFICATION</scope>
</reference>
<feature type="domain" description="LIM zinc-binding" evidence="7">
    <location>
        <begin position="384"/>
        <end position="454"/>
    </location>
</feature>
<dbReference type="InterPro" id="IPR001781">
    <property type="entry name" value="Znf_LIM"/>
</dbReference>
<evidence type="ECO:0000313" key="8">
    <source>
        <dbReference type="Proteomes" id="UP000095287"/>
    </source>
</evidence>
<keyword evidence="3 5" id="KW-0862">Zinc</keyword>
<dbReference type="Pfam" id="PF00412">
    <property type="entry name" value="LIM"/>
    <property type="match status" value="3"/>
</dbReference>
<proteinExistence type="predicted"/>
<dbReference type="GO" id="GO:0098609">
    <property type="term" value="P:cell-cell adhesion"/>
    <property type="evidence" value="ECO:0007669"/>
    <property type="project" value="TreeGrafter"/>
</dbReference>
<dbReference type="FunFam" id="2.10.110.10:FF:000086">
    <property type="entry name" value="Filamin binding LIM protein 1"/>
    <property type="match status" value="1"/>
</dbReference>
<keyword evidence="1 5" id="KW-0479">Metal-binding</keyword>
<feature type="region of interest" description="Disordered" evidence="6">
    <location>
        <begin position="1"/>
        <end position="81"/>
    </location>
</feature>
<dbReference type="GO" id="GO:0005925">
    <property type="term" value="C:focal adhesion"/>
    <property type="evidence" value="ECO:0007669"/>
    <property type="project" value="TreeGrafter"/>
</dbReference>
<evidence type="ECO:0000259" key="7">
    <source>
        <dbReference type="PROSITE" id="PS50023"/>
    </source>
</evidence>
<dbReference type="WBParaSite" id="L893_g16268.t2">
    <property type="protein sequence ID" value="L893_g16268.t2"/>
    <property type="gene ID" value="L893_g16268"/>
</dbReference>
<evidence type="ECO:0000256" key="6">
    <source>
        <dbReference type="SAM" id="MobiDB-lite"/>
    </source>
</evidence>
<dbReference type="PROSITE" id="PS00478">
    <property type="entry name" value="LIM_DOMAIN_1"/>
    <property type="match status" value="1"/>
</dbReference>
<dbReference type="PANTHER" id="PTHR24207:SF2">
    <property type="entry name" value="ZYX102 PROTEIN"/>
    <property type="match status" value="1"/>
</dbReference>
<feature type="domain" description="LIM zinc-binding" evidence="7">
    <location>
        <begin position="264"/>
        <end position="325"/>
    </location>
</feature>
<keyword evidence="8" id="KW-1185">Reference proteome</keyword>
<feature type="compositionally biased region" description="Basic and acidic residues" evidence="6">
    <location>
        <begin position="49"/>
        <end position="61"/>
    </location>
</feature>
<sequence>MFHPTVLAGGRRTPTHSNGNRYSSPLHSSESPKPSLDAQTLQYAGSRLRKTEYGEPLRGDKTGISNDGVGGKNQHVPGRHRQNSSFLEELESYSTGKPFYAPSSGAGVSLPFGDSNQHAYPVNTYKTTSSSFSSSVSTNKNNAERLTDPRSYIRHFATTTPAYEPATSPKQFDSSFLTLQQQNRANSQPRSYAHELRDTSLTQTQRYANQFKKSVLNETEPPSGSLERLKQLKEQEERKNDQLGSLIRNMEYSMRSGRGAAGDNICSRCEGNIDAKNPGCTALERTFHVSCFTCEQCGGNLAGGSFYNVNGKAICEKDYEESLERCAKCGNTITEKLLRASGNAYHPSCFQCTSCLKCLDGVAFTLNAQGDIHCVDCFHDKYAPRCAMCSRPIIPEAGEKDSVRVIAMDKSFHVGCYRCEDCGLQLSSQIEGHGCYPLDQHLYCKNCNSKRLTAIAQSAR</sequence>
<evidence type="ECO:0000313" key="9">
    <source>
        <dbReference type="WBParaSite" id="L893_g16268.t2"/>
    </source>
</evidence>
<dbReference type="SMART" id="SM00132">
    <property type="entry name" value="LIM"/>
    <property type="match status" value="3"/>
</dbReference>
<evidence type="ECO:0000256" key="3">
    <source>
        <dbReference type="ARBA" id="ARBA00022833"/>
    </source>
</evidence>
<keyword evidence="4 5" id="KW-0440">LIM domain</keyword>
<evidence type="ECO:0000256" key="1">
    <source>
        <dbReference type="ARBA" id="ARBA00022723"/>
    </source>
</evidence>
<dbReference type="GO" id="GO:0001725">
    <property type="term" value="C:stress fiber"/>
    <property type="evidence" value="ECO:0007669"/>
    <property type="project" value="TreeGrafter"/>
</dbReference>
<name>A0A1I7YH74_9BILA</name>
<dbReference type="Gene3D" id="2.10.110.10">
    <property type="entry name" value="Cysteine Rich Protein"/>
    <property type="match status" value="3"/>
</dbReference>
<dbReference type="PROSITE" id="PS50023">
    <property type="entry name" value="LIM_DOMAIN_2"/>
    <property type="match status" value="2"/>
</dbReference>
<dbReference type="CDD" id="cd09357">
    <property type="entry name" value="LIM3_Zyxin_like"/>
    <property type="match status" value="1"/>
</dbReference>
<dbReference type="PANTHER" id="PTHR24207">
    <property type="entry name" value="ZYX102 PROTEIN"/>
    <property type="match status" value="1"/>
</dbReference>
<evidence type="ECO:0000256" key="5">
    <source>
        <dbReference type="PROSITE-ProRule" id="PRU00125"/>
    </source>
</evidence>